<feature type="domain" description="DUF6532" evidence="1">
    <location>
        <begin position="5"/>
        <end position="112"/>
    </location>
</feature>
<dbReference type="InterPro" id="IPR045341">
    <property type="entry name" value="DUF6532"/>
</dbReference>
<evidence type="ECO:0000313" key="3">
    <source>
        <dbReference type="Proteomes" id="UP000053647"/>
    </source>
</evidence>
<gene>
    <name evidence="2" type="ORF">PAXINDRAFT_19355</name>
</gene>
<name>A0A0C9SN80_PAXIN</name>
<evidence type="ECO:0000259" key="1">
    <source>
        <dbReference type="Pfam" id="PF20149"/>
    </source>
</evidence>
<dbReference type="HOGENOM" id="CLU_060373_1_0_1"/>
<dbReference type="Proteomes" id="UP000053647">
    <property type="component" value="Unassembled WGS sequence"/>
</dbReference>
<proteinExistence type="predicted"/>
<protein>
    <recommendedName>
        <fullName evidence="1">DUF6532 domain-containing protein</fullName>
    </recommendedName>
</protein>
<dbReference type="Pfam" id="PF20149">
    <property type="entry name" value="DUF6532"/>
    <property type="match status" value="1"/>
</dbReference>
<evidence type="ECO:0000313" key="2">
    <source>
        <dbReference type="EMBL" id="KIJ07459.1"/>
    </source>
</evidence>
<dbReference type="AlphaFoldDB" id="A0A0C9SN80"/>
<keyword evidence="3" id="KW-1185">Reference proteome</keyword>
<reference evidence="3" key="2">
    <citation type="submission" date="2015-01" db="EMBL/GenBank/DDBJ databases">
        <title>Evolutionary Origins and Diversification of the Mycorrhizal Mutualists.</title>
        <authorList>
            <consortium name="DOE Joint Genome Institute"/>
            <consortium name="Mycorrhizal Genomics Consortium"/>
            <person name="Kohler A."/>
            <person name="Kuo A."/>
            <person name="Nagy L.G."/>
            <person name="Floudas D."/>
            <person name="Copeland A."/>
            <person name="Barry K.W."/>
            <person name="Cichocki N."/>
            <person name="Veneault-Fourrey C."/>
            <person name="LaButti K."/>
            <person name="Lindquist E.A."/>
            <person name="Lipzen A."/>
            <person name="Lundell T."/>
            <person name="Morin E."/>
            <person name="Murat C."/>
            <person name="Riley R."/>
            <person name="Ohm R."/>
            <person name="Sun H."/>
            <person name="Tunlid A."/>
            <person name="Henrissat B."/>
            <person name="Grigoriev I.V."/>
            <person name="Hibbett D.S."/>
            <person name="Martin F."/>
        </authorList>
    </citation>
    <scope>NUCLEOTIDE SEQUENCE [LARGE SCALE GENOMIC DNA]</scope>
    <source>
        <strain evidence="3">ATCC 200175</strain>
    </source>
</reference>
<dbReference type="EMBL" id="KN819885">
    <property type="protein sequence ID" value="KIJ07459.1"/>
    <property type="molecule type" value="Genomic_DNA"/>
</dbReference>
<accession>A0A0C9SN80</accession>
<reference evidence="2 3" key="1">
    <citation type="submission" date="2014-06" db="EMBL/GenBank/DDBJ databases">
        <authorList>
            <consortium name="DOE Joint Genome Institute"/>
            <person name="Kuo A."/>
            <person name="Kohler A."/>
            <person name="Nagy L.G."/>
            <person name="Floudas D."/>
            <person name="Copeland A."/>
            <person name="Barry K.W."/>
            <person name="Cichocki N."/>
            <person name="Veneault-Fourrey C."/>
            <person name="LaButti K."/>
            <person name="Lindquist E.A."/>
            <person name="Lipzen A."/>
            <person name="Lundell T."/>
            <person name="Morin E."/>
            <person name="Murat C."/>
            <person name="Sun H."/>
            <person name="Tunlid A."/>
            <person name="Henrissat B."/>
            <person name="Grigoriev I.V."/>
            <person name="Hibbett D.S."/>
            <person name="Martin F."/>
            <person name="Nordberg H.P."/>
            <person name="Cantor M.N."/>
            <person name="Hua S.X."/>
        </authorList>
    </citation>
    <scope>NUCLEOTIDE SEQUENCE [LARGE SCALE GENOMIC DNA]</scope>
    <source>
        <strain evidence="2 3">ATCC 200175</strain>
    </source>
</reference>
<sequence length="160" mass="17399">MSASSTEENLANAQQLICGAVYLRDGIDEDGSTRNMASPALAGLIIEFFYTGSSAVGVLFPEVFGREVPKATVALAGTALRGAIDEYATTGVRQDRHFEYTWYSKVFTHLMLMQAMIDTNPKHAAKTQALRIAWATTGSEALNHSGNMVAFEDDFEVILN</sequence>
<dbReference type="OrthoDB" id="2670686at2759"/>
<organism evidence="2 3">
    <name type="scientific">Paxillus involutus ATCC 200175</name>
    <dbReference type="NCBI Taxonomy" id="664439"/>
    <lineage>
        <taxon>Eukaryota</taxon>
        <taxon>Fungi</taxon>
        <taxon>Dikarya</taxon>
        <taxon>Basidiomycota</taxon>
        <taxon>Agaricomycotina</taxon>
        <taxon>Agaricomycetes</taxon>
        <taxon>Agaricomycetidae</taxon>
        <taxon>Boletales</taxon>
        <taxon>Paxilineae</taxon>
        <taxon>Paxillaceae</taxon>
        <taxon>Paxillus</taxon>
    </lineage>
</organism>